<keyword evidence="2" id="KW-1185">Reference proteome</keyword>
<protein>
    <submittedName>
        <fullName evidence="1">Uncharacterized protein</fullName>
    </submittedName>
</protein>
<proteinExistence type="predicted"/>
<dbReference type="AlphaFoldDB" id="A0A1I1YKZ4"/>
<name>A0A1I1YKZ4_9ACTN</name>
<reference evidence="2" key="1">
    <citation type="submission" date="2016-10" db="EMBL/GenBank/DDBJ databases">
        <authorList>
            <person name="Varghese N."/>
            <person name="Submissions S."/>
        </authorList>
    </citation>
    <scope>NUCLEOTIDE SEQUENCE [LARGE SCALE GENOMIC DNA]</scope>
    <source>
        <strain evidence="2">DSM 45004</strain>
    </source>
</reference>
<dbReference type="EMBL" id="FOMZ01000009">
    <property type="protein sequence ID" value="SFE20171.1"/>
    <property type="molecule type" value="Genomic_DNA"/>
</dbReference>
<gene>
    <name evidence="1" type="ORF">SAMN04487819_10984</name>
</gene>
<evidence type="ECO:0000313" key="1">
    <source>
        <dbReference type="EMBL" id="SFE20171.1"/>
    </source>
</evidence>
<accession>A0A1I1YKZ4</accession>
<organism evidence="1 2">
    <name type="scientific">Actinopolyspora alba</name>
    <dbReference type="NCBI Taxonomy" id="673379"/>
    <lineage>
        <taxon>Bacteria</taxon>
        <taxon>Bacillati</taxon>
        <taxon>Actinomycetota</taxon>
        <taxon>Actinomycetes</taxon>
        <taxon>Actinopolysporales</taxon>
        <taxon>Actinopolysporaceae</taxon>
        <taxon>Actinopolyspora</taxon>
        <taxon>Actinopolyspora alba group</taxon>
    </lineage>
</organism>
<evidence type="ECO:0000313" key="2">
    <source>
        <dbReference type="Proteomes" id="UP000198716"/>
    </source>
</evidence>
<dbReference type="Proteomes" id="UP000198716">
    <property type="component" value="Unassembled WGS sequence"/>
</dbReference>
<sequence>MVWLTRRSVIGRATVTISLVTTQQTGETAPTRPPKRAVATAAEFVSRHGGSARAVVENLGKGGARIVLIGQDGALGDVLVPDPTSGESVVEAVEGLESGDWDSDTAAALTIGPAHRRKMAGARAR</sequence>